<evidence type="ECO:0000313" key="5">
    <source>
        <dbReference type="Ensembl" id="ENSSPUP00000002062.1"/>
    </source>
</evidence>
<keyword evidence="3" id="KW-0732">Signal</keyword>
<feature type="domain" description="Ig-like" evidence="4">
    <location>
        <begin position="26"/>
        <end position="137"/>
    </location>
</feature>
<keyword evidence="2" id="KW-1133">Transmembrane helix</keyword>
<dbReference type="PANTHER" id="PTHR37996:SF1">
    <property type="entry name" value="B- AND T-LYMPHOCYTE ATTENUATOR"/>
    <property type="match status" value="1"/>
</dbReference>
<evidence type="ECO:0000313" key="6">
    <source>
        <dbReference type="Proteomes" id="UP000694392"/>
    </source>
</evidence>
<dbReference type="InterPro" id="IPR013783">
    <property type="entry name" value="Ig-like_fold"/>
</dbReference>
<proteinExistence type="predicted"/>
<dbReference type="SMART" id="SM00409">
    <property type="entry name" value="IG"/>
    <property type="match status" value="1"/>
</dbReference>
<feature type="region of interest" description="Disordered" evidence="1">
    <location>
        <begin position="222"/>
        <end position="246"/>
    </location>
</feature>
<dbReference type="InterPro" id="IPR007110">
    <property type="entry name" value="Ig-like_dom"/>
</dbReference>
<reference evidence="5" key="1">
    <citation type="submission" date="2025-08" db="UniProtKB">
        <authorList>
            <consortium name="Ensembl"/>
        </authorList>
    </citation>
    <scope>IDENTIFICATION</scope>
</reference>
<organism evidence="5 6">
    <name type="scientific">Sphenodon punctatus</name>
    <name type="common">Tuatara</name>
    <name type="synonym">Hatteria punctata</name>
    <dbReference type="NCBI Taxonomy" id="8508"/>
    <lineage>
        <taxon>Eukaryota</taxon>
        <taxon>Metazoa</taxon>
        <taxon>Chordata</taxon>
        <taxon>Craniata</taxon>
        <taxon>Vertebrata</taxon>
        <taxon>Euteleostomi</taxon>
        <taxon>Lepidosauria</taxon>
        <taxon>Sphenodontia</taxon>
        <taxon>Sphenodontidae</taxon>
        <taxon>Sphenodon</taxon>
    </lineage>
</organism>
<protein>
    <submittedName>
        <fullName evidence="5">B and T lymphocyte associated</fullName>
    </submittedName>
</protein>
<feature type="transmembrane region" description="Helical" evidence="2">
    <location>
        <begin position="171"/>
        <end position="194"/>
    </location>
</feature>
<dbReference type="Ensembl" id="ENSSPUT00000002179.1">
    <property type="protein sequence ID" value="ENSSPUP00000002062.1"/>
    <property type="gene ID" value="ENSSPUG00000001603.1"/>
</dbReference>
<dbReference type="PANTHER" id="PTHR37996">
    <property type="entry name" value="B- AND T-LYMPHOCYTE ATTENUATOR"/>
    <property type="match status" value="1"/>
</dbReference>
<accession>A0A8D0G3M0</accession>
<dbReference type="InterPro" id="IPR039257">
    <property type="entry name" value="BTLA"/>
</dbReference>
<evidence type="ECO:0000256" key="1">
    <source>
        <dbReference type="SAM" id="MobiDB-lite"/>
    </source>
</evidence>
<dbReference type="PROSITE" id="PS50835">
    <property type="entry name" value="IG_LIKE"/>
    <property type="match status" value="1"/>
</dbReference>
<gene>
    <name evidence="5" type="primary">BTLA</name>
</gene>
<sequence>MKTSPGMHTSSILLHILYITLSLHSPQVYGTENINCSVEIQVARNTHYESKSGDPLIINCTVSMTNCQNKPNMKWCKLHGNDCLPLEDRNKTCAKWTSQNIYVLKFLSIYQNDSGRYRCVAVSGDNQESPSHSINVTVSERAENATRNPPTNITNITENSEPPNDRNNRKWIIYVLTSLGALFLLILFCICLSYRLQKHQGKHKTSVTSQREMNVLSNSIDAPHSSKRAIQAPNEGPTLPTSSTSLLMPDGNTIYDNNVHGWNGRRATPDTGCDDPVIYSNQQPAENEAVLVYASLNHPTDAVHPPRKEQDMKVELTEYATICVRN</sequence>
<name>A0A8D0G3M0_SPHPU</name>
<keyword evidence="6" id="KW-1185">Reference proteome</keyword>
<dbReference type="Proteomes" id="UP000694392">
    <property type="component" value="Unplaced"/>
</dbReference>
<dbReference type="GeneTree" id="ENSGT00390000017390"/>
<feature type="chain" id="PRO_5034686777" evidence="3">
    <location>
        <begin position="31"/>
        <end position="326"/>
    </location>
</feature>
<dbReference type="InterPro" id="IPR003599">
    <property type="entry name" value="Ig_sub"/>
</dbReference>
<dbReference type="GO" id="GO:0002768">
    <property type="term" value="P:immune response-regulating cell surface receptor signaling pathway"/>
    <property type="evidence" value="ECO:0007669"/>
    <property type="project" value="InterPro"/>
</dbReference>
<keyword evidence="2" id="KW-0812">Transmembrane</keyword>
<dbReference type="GO" id="GO:0038023">
    <property type="term" value="F:signaling receptor activity"/>
    <property type="evidence" value="ECO:0007669"/>
    <property type="project" value="InterPro"/>
</dbReference>
<dbReference type="SUPFAM" id="SSF48726">
    <property type="entry name" value="Immunoglobulin"/>
    <property type="match status" value="1"/>
</dbReference>
<evidence type="ECO:0000256" key="3">
    <source>
        <dbReference type="SAM" id="SignalP"/>
    </source>
</evidence>
<feature type="compositionally biased region" description="Low complexity" evidence="1">
    <location>
        <begin position="148"/>
        <end position="157"/>
    </location>
</feature>
<dbReference type="InterPro" id="IPR036179">
    <property type="entry name" value="Ig-like_dom_sf"/>
</dbReference>
<keyword evidence="2" id="KW-0472">Membrane</keyword>
<dbReference type="Gene3D" id="2.60.40.10">
    <property type="entry name" value="Immunoglobulins"/>
    <property type="match status" value="1"/>
</dbReference>
<evidence type="ECO:0000259" key="4">
    <source>
        <dbReference type="PROSITE" id="PS50835"/>
    </source>
</evidence>
<reference evidence="5" key="2">
    <citation type="submission" date="2025-09" db="UniProtKB">
        <authorList>
            <consortium name="Ensembl"/>
        </authorList>
    </citation>
    <scope>IDENTIFICATION</scope>
</reference>
<feature type="region of interest" description="Disordered" evidence="1">
    <location>
        <begin position="141"/>
        <end position="163"/>
    </location>
</feature>
<dbReference type="GO" id="GO:0005886">
    <property type="term" value="C:plasma membrane"/>
    <property type="evidence" value="ECO:0007669"/>
    <property type="project" value="InterPro"/>
</dbReference>
<feature type="signal peptide" evidence="3">
    <location>
        <begin position="1"/>
        <end position="30"/>
    </location>
</feature>
<evidence type="ECO:0000256" key="2">
    <source>
        <dbReference type="SAM" id="Phobius"/>
    </source>
</evidence>
<dbReference type="OMA" id="NVTWCKF"/>
<dbReference type="AlphaFoldDB" id="A0A8D0G3M0"/>